<evidence type="ECO:0008006" key="3">
    <source>
        <dbReference type="Google" id="ProtNLM"/>
    </source>
</evidence>
<comment type="caution">
    <text evidence="1">The sequence shown here is derived from an EMBL/GenBank/DDBJ whole genome shotgun (WGS) entry which is preliminary data.</text>
</comment>
<dbReference type="Proteomes" id="UP000650605">
    <property type="component" value="Unassembled WGS sequence"/>
</dbReference>
<protein>
    <recommendedName>
        <fullName evidence="3">YunG</fullName>
    </recommendedName>
</protein>
<gene>
    <name evidence="1" type="ORF">JDW19_24015</name>
</gene>
<dbReference type="AlphaFoldDB" id="A0A8I1LSS7"/>
<proteinExistence type="predicted"/>
<evidence type="ECO:0000313" key="2">
    <source>
        <dbReference type="Proteomes" id="UP000650605"/>
    </source>
</evidence>
<reference evidence="1" key="1">
    <citation type="submission" date="2020-12" db="EMBL/GenBank/DDBJ databases">
        <title>Paenibacillus polymyxa LMG 27872: a double-edged sword.</title>
        <authorList>
            <person name="Langendries S."/>
            <person name="Garcia Mendez S."/>
            <person name="Beirinckx S."/>
            <person name="Viaene T."/>
            <person name="Baeyen S."/>
            <person name="Goeminne G."/>
            <person name="Willems A."/>
            <person name="Debode J."/>
            <person name="Goormachtig S."/>
        </authorList>
    </citation>
    <scope>NUCLEOTIDE SEQUENCE</scope>
    <source>
        <strain evidence="1">LMG 27872</strain>
    </source>
</reference>
<accession>A0A8I1LSS7</accession>
<dbReference type="Pfam" id="PF24585">
    <property type="entry name" value="YunG"/>
    <property type="match status" value="1"/>
</dbReference>
<dbReference type="RefSeq" id="WP_165150570.1">
    <property type="nucleotide sequence ID" value="NZ_JAEHFQ010000020.1"/>
</dbReference>
<sequence>MKANRFLELEKALFRAWSLESSSKWTANNPASGQCGVTALVVQDRLGGDILKTWLDSGWHYYNRIGEDIVDFTRSQFSIPPQYQDVYSNREEAFSDTNAEQYAALSQRLKEFLNEEESEA</sequence>
<name>A0A8I1LSS7_PAEPO</name>
<dbReference type="EMBL" id="JAEHFQ010000020">
    <property type="protein sequence ID" value="MBM0636174.1"/>
    <property type="molecule type" value="Genomic_DNA"/>
</dbReference>
<dbReference type="InterPro" id="IPR056238">
    <property type="entry name" value="YunG-like"/>
</dbReference>
<evidence type="ECO:0000313" key="1">
    <source>
        <dbReference type="EMBL" id="MBM0636174.1"/>
    </source>
</evidence>
<organism evidence="1 2">
    <name type="scientific">Paenibacillus polymyxa</name>
    <name type="common">Bacillus polymyxa</name>
    <dbReference type="NCBI Taxonomy" id="1406"/>
    <lineage>
        <taxon>Bacteria</taxon>
        <taxon>Bacillati</taxon>
        <taxon>Bacillota</taxon>
        <taxon>Bacilli</taxon>
        <taxon>Bacillales</taxon>
        <taxon>Paenibacillaceae</taxon>
        <taxon>Paenibacillus</taxon>
    </lineage>
</organism>